<feature type="repeat" description="TPR" evidence="1">
    <location>
        <begin position="291"/>
        <end position="324"/>
    </location>
</feature>
<dbReference type="OrthoDB" id="6447699at2"/>
<dbReference type="InterPro" id="IPR011990">
    <property type="entry name" value="TPR-like_helical_dom_sf"/>
</dbReference>
<gene>
    <name evidence="2" type="ORF">C8263_17300</name>
</gene>
<protein>
    <submittedName>
        <fullName evidence="2">Uncharacterized protein</fullName>
    </submittedName>
</protein>
<dbReference type="AlphaFoldDB" id="A0A2T3W429"/>
<keyword evidence="1" id="KW-0802">TPR repeat</keyword>
<dbReference type="Proteomes" id="UP000240317">
    <property type="component" value="Unassembled WGS sequence"/>
</dbReference>
<evidence type="ECO:0000256" key="1">
    <source>
        <dbReference type="PROSITE-ProRule" id="PRU00339"/>
    </source>
</evidence>
<dbReference type="SUPFAM" id="SSF48452">
    <property type="entry name" value="TPR-like"/>
    <property type="match status" value="1"/>
</dbReference>
<name>A0A2T3W429_9DEIO</name>
<dbReference type="PROSITE" id="PS50005">
    <property type="entry name" value="TPR"/>
    <property type="match status" value="1"/>
</dbReference>
<keyword evidence="3" id="KW-1185">Reference proteome</keyword>
<accession>A0A2T3W429</accession>
<dbReference type="SMART" id="SM00028">
    <property type="entry name" value="TPR"/>
    <property type="match status" value="2"/>
</dbReference>
<proteinExistence type="predicted"/>
<evidence type="ECO:0000313" key="2">
    <source>
        <dbReference type="EMBL" id="PTA66544.1"/>
    </source>
</evidence>
<reference evidence="2 3" key="1">
    <citation type="submission" date="2018-03" db="EMBL/GenBank/DDBJ databases">
        <title>Draft genome of Deinococcus sp. OD32.</title>
        <authorList>
            <person name="Wang X.-P."/>
            <person name="Du Z.-J."/>
        </authorList>
    </citation>
    <scope>NUCLEOTIDE SEQUENCE [LARGE SCALE GENOMIC DNA]</scope>
    <source>
        <strain evidence="2 3">OD32</strain>
    </source>
</reference>
<sequence length="409" mass="46785">MNAFETYLVNLTKTTPAPLFVRLSEYNFLRQNFDDPGYRFSQVFEPQVLQELAMLNPLDIDQLEQLNYGVHDHYQSVPWMLRHLQHVTNPQKINLANFLISVCRYALARRVFATIETRQLPARFLRDYHLLGFLLTNRTGQQSQSSEDHLSAILSMVKAGQLQPAEVAHIAAQAIVWNVKDGSVSTSTADTFISLAAQVMERTRDLNVKADWYRAYAMVPAYRTGDSKATTHMMDLAEAAAREAHERDPATVNSLKTVYESRVKEYLHVSRDYALAEQYGARLIQLDPVWSLSYGEMAEVFEAQGNFQAALTYLEKAVELGAPYTQYHRYNKGRMLVKLERYEEALRDMRTISQADPTCLSAVAVGLKLSNHLQDQDHRAHFQQAWTQLEMDNHLTTHHHNFMASEALA</sequence>
<comment type="caution">
    <text evidence="2">The sequence shown here is derived from an EMBL/GenBank/DDBJ whole genome shotgun (WGS) entry which is preliminary data.</text>
</comment>
<evidence type="ECO:0000313" key="3">
    <source>
        <dbReference type="Proteomes" id="UP000240317"/>
    </source>
</evidence>
<dbReference type="Gene3D" id="1.25.40.10">
    <property type="entry name" value="Tetratricopeptide repeat domain"/>
    <property type="match status" value="1"/>
</dbReference>
<dbReference type="InterPro" id="IPR019734">
    <property type="entry name" value="TPR_rpt"/>
</dbReference>
<organism evidence="2 3">
    <name type="scientific">Deinococcus arcticus</name>
    <dbReference type="NCBI Taxonomy" id="2136176"/>
    <lineage>
        <taxon>Bacteria</taxon>
        <taxon>Thermotogati</taxon>
        <taxon>Deinococcota</taxon>
        <taxon>Deinococci</taxon>
        <taxon>Deinococcales</taxon>
        <taxon>Deinococcaceae</taxon>
        <taxon>Deinococcus</taxon>
    </lineage>
</organism>
<dbReference type="RefSeq" id="WP_158263849.1">
    <property type="nucleotide sequence ID" value="NZ_PYSV01000026.1"/>
</dbReference>
<dbReference type="Pfam" id="PF13181">
    <property type="entry name" value="TPR_8"/>
    <property type="match status" value="1"/>
</dbReference>
<dbReference type="EMBL" id="PYSV01000026">
    <property type="protein sequence ID" value="PTA66544.1"/>
    <property type="molecule type" value="Genomic_DNA"/>
</dbReference>